<dbReference type="GO" id="GO:0016740">
    <property type="term" value="F:transferase activity"/>
    <property type="evidence" value="ECO:0007669"/>
    <property type="project" value="UniProtKB-KW"/>
</dbReference>
<proteinExistence type="predicted"/>
<keyword evidence="6" id="KW-1185">Reference proteome</keyword>
<evidence type="ECO:0000313" key="5">
    <source>
        <dbReference type="Proteomes" id="UP000549343"/>
    </source>
</evidence>
<dbReference type="PROSITE" id="PS51729">
    <property type="entry name" value="GNAT_YJDJ"/>
    <property type="match status" value="1"/>
</dbReference>
<dbReference type="CDD" id="cd04301">
    <property type="entry name" value="NAT_SF"/>
    <property type="match status" value="1"/>
</dbReference>
<dbReference type="Pfam" id="PF14542">
    <property type="entry name" value="Acetyltransf_CG"/>
    <property type="match status" value="1"/>
</dbReference>
<evidence type="ECO:0000313" key="4">
    <source>
        <dbReference type="EMBL" id="MBB4772606.1"/>
    </source>
</evidence>
<reference evidence="4 5" key="3">
    <citation type="submission" date="2020-08" db="EMBL/GenBank/DDBJ databases">
        <title>Sequencing the genomes of 1000 actinobacteria strains.</title>
        <authorList>
            <person name="Klenk H.-P."/>
        </authorList>
    </citation>
    <scope>NUCLEOTIDE SEQUENCE [LARGE SCALE GENOMIC DNA]</scope>
    <source>
        <strain evidence="4 5">DSM 44772</strain>
    </source>
</reference>
<organism evidence="4 5">
    <name type="scientific">Actinomadura livida</name>
    <dbReference type="NCBI Taxonomy" id="79909"/>
    <lineage>
        <taxon>Bacteria</taxon>
        <taxon>Bacillati</taxon>
        <taxon>Actinomycetota</taxon>
        <taxon>Actinomycetes</taxon>
        <taxon>Streptosporangiales</taxon>
        <taxon>Thermomonosporaceae</taxon>
        <taxon>Actinomadura</taxon>
    </lineage>
</organism>
<dbReference type="RefSeq" id="WP_184880155.1">
    <property type="nucleotide sequence ID" value="NZ_BAAAHD010000082.1"/>
</dbReference>
<feature type="domain" description="N-acetyltransferase" evidence="2">
    <location>
        <begin position="28"/>
        <end position="114"/>
    </location>
</feature>
<dbReference type="InterPro" id="IPR045057">
    <property type="entry name" value="Gcn5-rel_NAT"/>
</dbReference>
<evidence type="ECO:0000313" key="3">
    <source>
        <dbReference type="EMBL" id="GAA0595365.1"/>
    </source>
</evidence>
<gene>
    <name evidence="4" type="ORF">F4557_001024</name>
    <name evidence="3" type="ORF">GCM10009546_66860</name>
</gene>
<reference evidence="6" key="2">
    <citation type="journal article" date="2019" name="Int. J. Syst. Evol. Microbiol.">
        <title>The Global Catalogue of Microorganisms (GCM) 10K type strain sequencing project: providing services to taxonomists for standard genome sequencing and annotation.</title>
        <authorList>
            <consortium name="The Broad Institute Genomics Platform"/>
            <consortium name="The Broad Institute Genome Sequencing Center for Infectious Disease"/>
            <person name="Wu L."/>
            <person name="Ma J."/>
        </authorList>
    </citation>
    <scope>NUCLEOTIDE SEQUENCE [LARGE SCALE GENOMIC DNA]</scope>
    <source>
        <strain evidence="6">JCM 10667</strain>
    </source>
</reference>
<dbReference type="PANTHER" id="PTHR31435">
    <property type="entry name" value="PROTEIN NATD1"/>
    <property type="match status" value="1"/>
</dbReference>
<dbReference type="PANTHER" id="PTHR31435:SF10">
    <property type="entry name" value="BSR4717 PROTEIN"/>
    <property type="match status" value="1"/>
</dbReference>
<dbReference type="InterPro" id="IPR031165">
    <property type="entry name" value="GNAT_YJDJ"/>
</dbReference>
<evidence type="ECO:0000256" key="1">
    <source>
        <dbReference type="SAM" id="MobiDB-lite"/>
    </source>
</evidence>
<evidence type="ECO:0000259" key="2">
    <source>
        <dbReference type="PROSITE" id="PS51729"/>
    </source>
</evidence>
<keyword evidence="4" id="KW-0808">Transferase</keyword>
<accession>A0A7W7I8Y0</accession>
<feature type="compositionally biased region" description="Basic and acidic residues" evidence="1">
    <location>
        <begin position="12"/>
        <end position="28"/>
    </location>
</feature>
<evidence type="ECO:0000313" key="6">
    <source>
        <dbReference type="Proteomes" id="UP001501427"/>
    </source>
</evidence>
<dbReference type="Proteomes" id="UP001501427">
    <property type="component" value="Unassembled WGS sequence"/>
</dbReference>
<dbReference type="SUPFAM" id="SSF55729">
    <property type="entry name" value="Acyl-CoA N-acyltransferases (Nat)"/>
    <property type="match status" value="1"/>
</dbReference>
<dbReference type="EMBL" id="JACHMV010000001">
    <property type="protein sequence ID" value="MBB4772606.1"/>
    <property type="molecule type" value="Genomic_DNA"/>
</dbReference>
<feature type="region of interest" description="Disordered" evidence="1">
    <location>
        <begin position="1"/>
        <end position="28"/>
    </location>
</feature>
<reference evidence="3" key="4">
    <citation type="submission" date="2023-12" db="EMBL/GenBank/DDBJ databases">
        <authorList>
            <person name="Sun Q."/>
            <person name="Inoue M."/>
        </authorList>
    </citation>
    <scope>NUCLEOTIDE SEQUENCE</scope>
    <source>
        <strain evidence="3">JCM 10667</strain>
    </source>
</reference>
<dbReference type="Gene3D" id="3.40.630.30">
    <property type="match status" value="1"/>
</dbReference>
<dbReference type="AlphaFoldDB" id="A0A7W7I8Y0"/>
<dbReference type="EMBL" id="BAAAHD010000082">
    <property type="protein sequence ID" value="GAA0595365.1"/>
    <property type="molecule type" value="Genomic_DNA"/>
</dbReference>
<reference evidence="3" key="1">
    <citation type="journal article" date="2014" name="Int. J. Syst. Evol. Microbiol.">
        <title>Complete genome of a new Firmicutes species belonging to the dominant human colonic microbiota ('Ruminococcus bicirculans') reveals two chromosomes and a selective capacity to utilize plant glucans.</title>
        <authorList>
            <consortium name="NISC Comparative Sequencing Program"/>
            <person name="Wegmann U."/>
            <person name="Louis P."/>
            <person name="Goesmann A."/>
            <person name="Henrissat B."/>
            <person name="Duncan S.H."/>
            <person name="Flint H.J."/>
        </authorList>
    </citation>
    <scope>NUCLEOTIDE SEQUENCE</scope>
    <source>
        <strain evidence="3">JCM 10667</strain>
    </source>
</reference>
<dbReference type="InterPro" id="IPR016181">
    <property type="entry name" value="Acyl_CoA_acyltransferase"/>
</dbReference>
<sequence>MTSDDSGAGDGRAGDGRAGDGRAGDRVVDASERSRYEIVRDGAVLGFAAYQKAKDLIVFTHTEIDPEYEGQGLGGRLVRAALDDVRTQGLPVLPTCPFVQGWMAKHPDYADLDYRRRPR</sequence>
<protein>
    <submittedName>
        <fullName evidence="4">Putative GNAT family acetyltransferase</fullName>
    </submittedName>
</protein>
<dbReference type="Proteomes" id="UP000549343">
    <property type="component" value="Unassembled WGS sequence"/>
</dbReference>
<comment type="caution">
    <text evidence="4">The sequence shown here is derived from an EMBL/GenBank/DDBJ whole genome shotgun (WGS) entry which is preliminary data.</text>
</comment>
<name>A0A7W7I8Y0_9ACTN</name>